<dbReference type="SUPFAM" id="SSF75217">
    <property type="entry name" value="alpha/beta knot"/>
    <property type="match status" value="1"/>
</dbReference>
<comment type="subcellular location">
    <subcellularLocation>
        <location evidence="1 10">Cytoplasm</location>
    </subcellularLocation>
</comment>
<evidence type="ECO:0000256" key="1">
    <source>
        <dbReference type="ARBA" id="ARBA00004496"/>
    </source>
</evidence>
<name>A0A1M7CT13_9FLAO</name>
<reference evidence="16" key="4">
    <citation type="journal article" date="2019" name="Int. J. Syst. Evol. Microbiol.">
        <title>The Global Catalogue of Microorganisms (GCM) 10K type strain sequencing project: providing services to taxonomists for standard genome sequencing and annotation.</title>
        <authorList>
            <consortium name="The Broad Institute Genomics Platform"/>
            <consortium name="The Broad Institute Genome Sequencing Center for Infectious Disease"/>
            <person name="Wu L."/>
            <person name="Ma J."/>
        </authorList>
    </citation>
    <scope>NUCLEOTIDE SEQUENCE [LARGE SCALE GENOMIC DNA]</scope>
    <source>
        <strain evidence="16">CGMCC 1.12707</strain>
    </source>
</reference>
<comment type="similarity">
    <text evidence="2 10">Belongs to the RNA methyltransferase RsmE family.</text>
</comment>
<dbReference type="Gene3D" id="3.40.1280.10">
    <property type="match status" value="1"/>
</dbReference>
<dbReference type="RefSeq" id="WP_072934010.1">
    <property type="nucleotide sequence ID" value="NZ_BMFL01000008.1"/>
</dbReference>
<sequence length="236" mass="27135">MKLFFGEIYDDHAILNEEESHHFAKVLRGQEGDVVHVTDGKGKLAKVEINSISKKVVEGSIIELKTDFEKKNYYLHVAIAPTKTMERLEFFLEKATEIGIDEITFLQTFHSERKNIKIERIEKIIQAATKQSLKAYLPKVNDLTKFNDFIKQDFENFTKCIAHCEDDIVKTPLKSILENEPNKILILIGPEGDFSRDEILNAEKENYKGISLGQQRFRTETAALQAVFAIDWELKS</sequence>
<dbReference type="PANTHER" id="PTHR30027">
    <property type="entry name" value="RIBOSOMAL RNA SMALL SUBUNIT METHYLTRANSFERASE E"/>
    <property type="match status" value="1"/>
</dbReference>
<feature type="domain" description="Ribosomal RNA small subunit methyltransferase E methyltransferase" evidence="11">
    <location>
        <begin position="71"/>
        <end position="229"/>
    </location>
</feature>
<comment type="catalytic activity">
    <reaction evidence="9 10">
        <text>uridine(1498) in 16S rRNA + S-adenosyl-L-methionine = N(3)-methyluridine(1498) in 16S rRNA + S-adenosyl-L-homocysteine + H(+)</text>
        <dbReference type="Rhea" id="RHEA:42920"/>
        <dbReference type="Rhea" id="RHEA-COMP:10283"/>
        <dbReference type="Rhea" id="RHEA-COMP:10284"/>
        <dbReference type="ChEBI" id="CHEBI:15378"/>
        <dbReference type="ChEBI" id="CHEBI:57856"/>
        <dbReference type="ChEBI" id="CHEBI:59789"/>
        <dbReference type="ChEBI" id="CHEBI:65315"/>
        <dbReference type="ChEBI" id="CHEBI:74502"/>
        <dbReference type="EC" id="2.1.1.193"/>
    </reaction>
</comment>
<dbReference type="Proteomes" id="UP000184120">
    <property type="component" value="Unassembled WGS sequence"/>
</dbReference>
<evidence type="ECO:0000256" key="4">
    <source>
        <dbReference type="ARBA" id="ARBA00022552"/>
    </source>
</evidence>
<dbReference type="InterPro" id="IPR029026">
    <property type="entry name" value="tRNA_m1G_MTases_N"/>
</dbReference>
<evidence type="ECO:0000256" key="6">
    <source>
        <dbReference type="ARBA" id="ARBA00022679"/>
    </source>
</evidence>
<dbReference type="STRING" id="1434701.SAMN05443634_11524"/>
<dbReference type="InterPro" id="IPR006700">
    <property type="entry name" value="RsmE"/>
</dbReference>
<evidence type="ECO:0000313" key="14">
    <source>
        <dbReference type="EMBL" id="SHL70310.1"/>
    </source>
</evidence>
<reference evidence="15" key="2">
    <citation type="submission" date="2016-11" db="EMBL/GenBank/DDBJ databases">
        <authorList>
            <person name="Varghese N."/>
            <person name="Submissions S."/>
        </authorList>
    </citation>
    <scope>NUCLEOTIDE SEQUENCE [LARGE SCALE GENOMIC DNA]</scope>
    <source>
        <strain evidence="15">DSM 27989</strain>
    </source>
</reference>
<feature type="domain" description="Ribosomal RNA small subunit methyltransferase E PUA-like" evidence="12">
    <location>
        <begin position="15"/>
        <end position="59"/>
    </location>
</feature>
<dbReference type="GO" id="GO:0070042">
    <property type="term" value="F:rRNA (uridine-N3-)-methyltransferase activity"/>
    <property type="evidence" value="ECO:0007669"/>
    <property type="project" value="TreeGrafter"/>
</dbReference>
<keyword evidence="7 10" id="KW-0949">S-adenosyl-L-methionine</keyword>
<reference evidence="14" key="3">
    <citation type="submission" date="2016-11" db="EMBL/GenBank/DDBJ databases">
        <authorList>
            <person name="Jaros S."/>
            <person name="Januszkiewicz K."/>
            <person name="Wedrychowicz H."/>
        </authorList>
    </citation>
    <scope>NUCLEOTIDE SEQUENCE [LARGE SCALE GENOMIC DNA]</scope>
    <source>
        <strain evidence="14">DSM 27989</strain>
    </source>
</reference>
<dbReference type="OrthoDB" id="9815641at2"/>
<dbReference type="PANTHER" id="PTHR30027:SF3">
    <property type="entry name" value="16S RRNA (URACIL(1498)-N(3))-METHYLTRANSFERASE"/>
    <property type="match status" value="1"/>
</dbReference>
<dbReference type="InterPro" id="IPR029028">
    <property type="entry name" value="Alpha/beta_knot_MTases"/>
</dbReference>
<dbReference type="SUPFAM" id="SSF88697">
    <property type="entry name" value="PUA domain-like"/>
    <property type="match status" value="1"/>
</dbReference>
<dbReference type="AlphaFoldDB" id="A0A1M7CT13"/>
<evidence type="ECO:0000256" key="3">
    <source>
        <dbReference type="ARBA" id="ARBA00022490"/>
    </source>
</evidence>
<evidence type="ECO:0000313" key="16">
    <source>
        <dbReference type="Proteomes" id="UP000650994"/>
    </source>
</evidence>
<keyword evidence="4 10" id="KW-0698">rRNA processing</keyword>
<dbReference type="InterPro" id="IPR015947">
    <property type="entry name" value="PUA-like_sf"/>
</dbReference>
<accession>A0A1M7CT13</accession>
<dbReference type="InterPro" id="IPR046887">
    <property type="entry name" value="RsmE_PUA-like"/>
</dbReference>
<dbReference type="NCBIfam" id="TIGR00046">
    <property type="entry name" value="RsmE family RNA methyltransferase"/>
    <property type="match status" value="1"/>
</dbReference>
<evidence type="ECO:0000256" key="7">
    <source>
        <dbReference type="ARBA" id="ARBA00022691"/>
    </source>
</evidence>
<keyword evidence="6 10" id="KW-0808">Transferase</keyword>
<evidence type="ECO:0000256" key="8">
    <source>
        <dbReference type="ARBA" id="ARBA00025699"/>
    </source>
</evidence>
<dbReference type="Pfam" id="PF20260">
    <property type="entry name" value="PUA_4"/>
    <property type="match status" value="1"/>
</dbReference>
<dbReference type="EMBL" id="BMFL01000008">
    <property type="protein sequence ID" value="GGE97006.1"/>
    <property type="molecule type" value="Genomic_DNA"/>
</dbReference>
<comment type="function">
    <text evidence="8 10">Specifically methylates the N3 position of the uracil ring of uridine 1498 (m3U1498) in 16S rRNA. Acts on the fully assembled 30S ribosomal subunit.</text>
</comment>
<reference evidence="13" key="5">
    <citation type="submission" date="2024-05" db="EMBL/GenBank/DDBJ databases">
        <authorList>
            <person name="Sun Q."/>
            <person name="Zhou Y."/>
        </authorList>
    </citation>
    <scope>NUCLEOTIDE SEQUENCE</scope>
    <source>
        <strain evidence="13">CGMCC 1.12707</strain>
    </source>
</reference>
<dbReference type="InterPro" id="IPR046886">
    <property type="entry name" value="RsmE_MTase_dom"/>
</dbReference>
<keyword evidence="16" id="KW-1185">Reference proteome</keyword>
<evidence type="ECO:0000256" key="10">
    <source>
        <dbReference type="PIRNR" id="PIRNR015601"/>
    </source>
</evidence>
<evidence type="ECO:0000313" key="13">
    <source>
        <dbReference type="EMBL" id="GGE97006.1"/>
    </source>
</evidence>
<proteinExistence type="inferred from homology"/>
<dbReference type="CDD" id="cd18084">
    <property type="entry name" value="RsmE-like"/>
    <property type="match status" value="1"/>
</dbReference>
<dbReference type="GO" id="GO:0070475">
    <property type="term" value="P:rRNA base methylation"/>
    <property type="evidence" value="ECO:0007669"/>
    <property type="project" value="TreeGrafter"/>
</dbReference>
<protein>
    <recommendedName>
        <fullName evidence="10">Ribosomal RNA small subunit methyltransferase E</fullName>
        <ecNumber evidence="10">2.1.1.193</ecNumber>
    </recommendedName>
</protein>
<gene>
    <name evidence="13" type="ORF">GCM10010984_13130</name>
    <name evidence="14" type="ORF">SAMN05443634_11524</name>
</gene>
<evidence type="ECO:0000259" key="11">
    <source>
        <dbReference type="Pfam" id="PF04452"/>
    </source>
</evidence>
<dbReference type="GO" id="GO:0005737">
    <property type="term" value="C:cytoplasm"/>
    <property type="evidence" value="ECO:0007669"/>
    <property type="project" value="UniProtKB-SubCell"/>
</dbReference>
<dbReference type="PIRSF" id="PIRSF015601">
    <property type="entry name" value="MTase_slr0722"/>
    <property type="match status" value="1"/>
</dbReference>
<evidence type="ECO:0000259" key="12">
    <source>
        <dbReference type="Pfam" id="PF20260"/>
    </source>
</evidence>
<organism evidence="14 15">
    <name type="scientific">Chishuiella changwenlii</name>
    <dbReference type="NCBI Taxonomy" id="1434701"/>
    <lineage>
        <taxon>Bacteria</taxon>
        <taxon>Pseudomonadati</taxon>
        <taxon>Bacteroidota</taxon>
        <taxon>Flavobacteriia</taxon>
        <taxon>Flavobacteriales</taxon>
        <taxon>Weeksellaceae</taxon>
        <taxon>Chishuiella</taxon>
    </lineage>
</organism>
<reference evidence="13" key="1">
    <citation type="journal article" date="2014" name="Int. J. Syst. Evol. Microbiol.">
        <title>Complete genome of a new Firmicutes species belonging to the dominant human colonic microbiota ('Ruminococcus bicirculans') reveals two chromosomes and a selective capacity to utilize plant glucans.</title>
        <authorList>
            <consortium name="NISC Comparative Sequencing Program"/>
            <person name="Wegmann U."/>
            <person name="Louis P."/>
            <person name="Goesmann A."/>
            <person name="Henrissat B."/>
            <person name="Duncan S.H."/>
            <person name="Flint H.J."/>
        </authorList>
    </citation>
    <scope>NUCLEOTIDE SEQUENCE</scope>
    <source>
        <strain evidence="13">CGMCC 1.12707</strain>
    </source>
</reference>
<keyword evidence="5 10" id="KW-0489">Methyltransferase</keyword>
<evidence type="ECO:0000256" key="2">
    <source>
        <dbReference type="ARBA" id="ARBA00005528"/>
    </source>
</evidence>
<dbReference type="EMBL" id="FRBH01000015">
    <property type="protein sequence ID" value="SHL70310.1"/>
    <property type="molecule type" value="Genomic_DNA"/>
</dbReference>
<keyword evidence="3 10" id="KW-0963">Cytoplasm</keyword>
<evidence type="ECO:0000256" key="5">
    <source>
        <dbReference type="ARBA" id="ARBA00022603"/>
    </source>
</evidence>
<evidence type="ECO:0000256" key="9">
    <source>
        <dbReference type="ARBA" id="ARBA00047944"/>
    </source>
</evidence>
<evidence type="ECO:0000313" key="15">
    <source>
        <dbReference type="Proteomes" id="UP000184120"/>
    </source>
</evidence>
<dbReference type="Gene3D" id="2.40.240.20">
    <property type="entry name" value="Hypothetical PUA domain-like, domain 1"/>
    <property type="match status" value="1"/>
</dbReference>
<dbReference type="EC" id="2.1.1.193" evidence="10"/>
<dbReference type="Pfam" id="PF04452">
    <property type="entry name" value="Methyltrans_RNA"/>
    <property type="match status" value="1"/>
</dbReference>
<dbReference type="Proteomes" id="UP000650994">
    <property type="component" value="Unassembled WGS sequence"/>
</dbReference>